<accession>A0ACB8XL63</accession>
<sequence length="394" mass="44394">MLMKRKHRLLKGKCVPELYLYVFFLQNINRRSDLHLLLLFLIVFLSTAAVASPFTVAVASEEKVKLDVYYEALCPSCENFIINDLYKIFENGVISIVDLKLSPCGNAEISSNGTIVCQFVNMEAHRRNNRRSDLLLLVLIVSLSANLFTSSTAASSSSIAVVSEEKVKLTLYYEALCPYCENFIVNYLYKLFDDGLISIVDLKFSPYGNAKIRSNGTIVCQHGEWECVLNTVEACAIHAWPAVSDHFPFVYCVEKLTYEGKYAEWETCFEKLNLDPKPVTNCYSSGFGHELELQYADEIQALQPPHTYVPWVVVDGQPLYDDYPDFISFICKAYKGSNVPQACLGLSHLIKDTANHPSNHVCYNEEKTAKSMPSKIISAASVFWMEHVGMAESI</sequence>
<protein>
    <submittedName>
        <fullName evidence="1">Uncharacterized protein</fullName>
    </submittedName>
</protein>
<reference evidence="2" key="1">
    <citation type="journal article" date="2022" name="Mol. Ecol. Resour.">
        <title>The genomes of chicory, endive, great burdock and yacon provide insights into Asteraceae palaeo-polyploidization history and plant inulin production.</title>
        <authorList>
            <person name="Fan W."/>
            <person name="Wang S."/>
            <person name="Wang H."/>
            <person name="Wang A."/>
            <person name="Jiang F."/>
            <person name="Liu H."/>
            <person name="Zhao H."/>
            <person name="Xu D."/>
            <person name="Zhang Y."/>
        </authorList>
    </citation>
    <scope>NUCLEOTIDE SEQUENCE [LARGE SCALE GENOMIC DNA]</scope>
    <source>
        <strain evidence="2">cv. Niubang</strain>
    </source>
</reference>
<dbReference type="Proteomes" id="UP001055879">
    <property type="component" value="Linkage Group LG17"/>
</dbReference>
<dbReference type="EMBL" id="CM042063">
    <property type="protein sequence ID" value="KAI3667785.1"/>
    <property type="molecule type" value="Genomic_DNA"/>
</dbReference>
<evidence type="ECO:0000313" key="2">
    <source>
        <dbReference type="Proteomes" id="UP001055879"/>
    </source>
</evidence>
<comment type="caution">
    <text evidence="1">The sequence shown here is derived from an EMBL/GenBank/DDBJ whole genome shotgun (WGS) entry which is preliminary data.</text>
</comment>
<proteinExistence type="predicted"/>
<organism evidence="1 2">
    <name type="scientific">Arctium lappa</name>
    <name type="common">Greater burdock</name>
    <name type="synonym">Lappa major</name>
    <dbReference type="NCBI Taxonomy" id="4217"/>
    <lineage>
        <taxon>Eukaryota</taxon>
        <taxon>Viridiplantae</taxon>
        <taxon>Streptophyta</taxon>
        <taxon>Embryophyta</taxon>
        <taxon>Tracheophyta</taxon>
        <taxon>Spermatophyta</taxon>
        <taxon>Magnoliopsida</taxon>
        <taxon>eudicotyledons</taxon>
        <taxon>Gunneridae</taxon>
        <taxon>Pentapetalae</taxon>
        <taxon>asterids</taxon>
        <taxon>campanulids</taxon>
        <taxon>Asterales</taxon>
        <taxon>Asteraceae</taxon>
        <taxon>Carduoideae</taxon>
        <taxon>Cardueae</taxon>
        <taxon>Arctiinae</taxon>
        <taxon>Arctium</taxon>
    </lineage>
</organism>
<gene>
    <name evidence="1" type="ORF">L6452_42854</name>
</gene>
<reference evidence="1 2" key="2">
    <citation type="journal article" date="2022" name="Mol. Ecol. Resour.">
        <title>The genomes of chicory, endive, great burdock and yacon provide insights into Asteraceae paleo-polyploidization history and plant inulin production.</title>
        <authorList>
            <person name="Fan W."/>
            <person name="Wang S."/>
            <person name="Wang H."/>
            <person name="Wang A."/>
            <person name="Jiang F."/>
            <person name="Liu H."/>
            <person name="Zhao H."/>
            <person name="Xu D."/>
            <person name="Zhang Y."/>
        </authorList>
    </citation>
    <scope>NUCLEOTIDE SEQUENCE [LARGE SCALE GENOMIC DNA]</scope>
    <source>
        <strain evidence="2">cv. Niubang</strain>
    </source>
</reference>
<keyword evidence="2" id="KW-1185">Reference proteome</keyword>
<evidence type="ECO:0000313" key="1">
    <source>
        <dbReference type="EMBL" id="KAI3667785.1"/>
    </source>
</evidence>
<name>A0ACB8XL63_ARCLA</name>